<comment type="caution">
    <text evidence="5">The sequence shown here is derived from an EMBL/GenBank/DDBJ whole genome shotgun (WGS) entry which is preliminary data.</text>
</comment>
<evidence type="ECO:0000313" key="6">
    <source>
        <dbReference type="Proteomes" id="UP000004622"/>
    </source>
</evidence>
<keyword evidence="3" id="KW-0143">Chaperone</keyword>
<dbReference type="EMBL" id="AJXZ01000040">
    <property type="protein sequence ID" value="EIM73348.1"/>
    <property type="molecule type" value="Genomic_DNA"/>
</dbReference>
<protein>
    <recommendedName>
        <fullName evidence="2">FAD assembly factor SdhE</fullName>
    </recommendedName>
</protein>
<dbReference type="Pfam" id="PF03937">
    <property type="entry name" value="Sdh5"/>
    <property type="match status" value="1"/>
</dbReference>
<sequence length="126" mass="14625">MIKAQIRRRKADRRSCTRYIRPGDRPPQTMKAKPMTGTTRSSHDLDPRRRRALVRSWRRGMREMDLVLGGFADAEIDRLSDEEMTELEAILDVPDTNLFKWVTGEVAVPPEYDTPLWARITASRGR</sequence>
<accession>I5BUU6</accession>
<reference evidence="5 6" key="1">
    <citation type="journal article" date="2012" name="J. Bacteriol.">
        <title>Genome Sequence of Nitratireductor aquibiodomus Strain RA22.</title>
        <authorList>
            <person name="Singh A."/>
            <person name="Jangir P.K."/>
            <person name="Kumari C."/>
            <person name="Sharma R."/>
        </authorList>
    </citation>
    <scope>NUCLEOTIDE SEQUENCE [LARGE SCALE GENOMIC DNA]</scope>
    <source>
        <strain evidence="5 6">RA22</strain>
    </source>
</reference>
<gene>
    <name evidence="5" type="ORF">A33O_16330</name>
</gene>
<evidence type="ECO:0000256" key="4">
    <source>
        <dbReference type="SAM" id="MobiDB-lite"/>
    </source>
</evidence>
<organism evidence="5 6">
    <name type="scientific">Nitratireductor aquibiodomus RA22</name>
    <dbReference type="NCBI Taxonomy" id="1189611"/>
    <lineage>
        <taxon>Bacteria</taxon>
        <taxon>Pseudomonadati</taxon>
        <taxon>Pseudomonadota</taxon>
        <taxon>Alphaproteobacteria</taxon>
        <taxon>Hyphomicrobiales</taxon>
        <taxon>Phyllobacteriaceae</taxon>
        <taxon>Nitratireductor</taxon>
    </lineage>
</organism>
<evidence type="ECO:0000256" key="1">
    <source>
        <dbReference type="ARBA" id="ARBA00008571"/>
    </source>
</evidence>
<name>I5BUU6_9HYPH</name>
<comment type="similarity">
    <text evidence="1">Belongs to the SdhE FAD assembly factor family.</text>
</comment>
<dbReference type="PANTHER" id="PTHR12469">
    <property type="entry name" value="PROTEIN EMI5 HOMOLOG, MITOCHONDRIAL"/>
    <property type="match status" value="1"/>
</dbReference>
<dbReference type="PANTHER" id="PTHR12469:SF2">
    <property type="entry name" value="SUCCINATE DEHYDROGENASE ASSEMBLY FACTOR 2, MITOCHONDRIAL"/>
    <property type="match status" value="1"/>
</dbReference>
<dbReference type="AlphaFoldDB" id="I5BUU6"/>
<dbReference type="Proteomes" id="UP000004622">
    <property type="component" value="Unassembled WGS sequence"/>
</dbReference>
<dbReference type="PATRIC" id="fig|1189611.3.peg.3300"/>
<feature type="region of interest" description="Disordered" evidence="4">
    <location>
        <begin position="1"/>
        <end position="47"/>
    </location>
</feature>
<proteinExistence type="inferred from homology"/>
<dbReference type="GO" id="GO:0006099">
    <property type="term" value="P:tricarboxylic acid cycle"/>
    <property type="evidence" value="ECO:0007669"/>
    <property type="project" value="TreeGrafter"/>
</dbReference>
<dbReference type="SUPFAM" id="SSF109910">
    <property type="entry name" value="YgfY-like"/>
    <property type="match status" value="1"/>
</dbReference>
<feature type="compositionally biased region" description="Basic residues" evidence="4">
    <location>
        <begin position="1"/>
        <end position="12"/>
    </location>
</feature>
<dbReference type="Gene3D" id="1.10.150.250">
    <property type="entry name" value="Flavinator of succinate dehydrogenase"/>
    <property type="match status" value="1"/>
</dbReference>
<evidence type="ECO:0000256" key="2">
    <source>
        <dbReference type="ARBA" id="ARBA00019418"/>
    </source>
</evidence>
<evidence type="ECO:0000256" key="3">
    <source>
        <dbReference type="ARBA" id="ARBA00023186"/>
    </source>
</evidence>
<evidence type="ECO:0000313" key="5">
    <source>
        <dbReference type="EMBL" id="EIM73348.1"/>
    </source>
</evidence>
<dbReference type="InterPro" id="IPR036714">
    <property type="entry name" value="SDH_sf"/>
</dbReference>
<dbReference type="STRING" id="204799.GCA_001696575_00867"/>
<dbReference type="InterPro" id="IPR005631">
    <property type="entry name" value="SDH"/>
</dbReference>